<reference evidence="2" key="1">
    <citation type="journal article" date="2021" name="ISME J.">
        <title>Mercury methylation by metabolically versatile and cosmopolitan marine bacteria.</title>
        <authorList>
            <person name="Lin H."/>
            <person name="Ascher D.B."/>
            <person name="Myung Y."/>
            <person name="Lamborg C.H."/>
            <person name="Hallam S.J."/>
            <person name="Gionfriddo C.M."/>
            <person name="Holt K.E."/>
            <person name="Moreau J.W."/>
        </authorList>
    </citation>
    <scope>NUCLEOTIDE SEQUENCE</scope>
    <source>
        <strain evidence="2">SI075_bin30</strain>
    </source>
</reference>
<name>A0A8T5GD09_9ARCH</name>
<dbReference type="PANTHER" id="PTHR42685">
    <property type="entry name" value="GERANYLGERANYL DIPHOSPHATE REDUCTASE"/>
    <property type="match status" value="1"/>
</dbReference>
<evidence type="ECO:0000313" key="2">
    <source>
        <dbReference type="EMBL" id="MBT4870014.1"/>
    </source>
</evidence>
<dbReference type="PROSITE" id="PS51257">
    <property type="entry name" value="PROKAR_LIPOPROTEIN"/>
    <property type="match status" value="1"/>
</dbReference>
<dbReference type="GO" id="GO:0071949">
    <property type="term" value="F:FAD binding"/>
    <property type="evidence" value="ECO:0007669"/>
    <property type="project" value="InterPro"/>
</dbReference>
<comment type="caution">
    <text evidence="2">The sequence shown here is derived from an EMBL/GenBank/DDBJ whole genome shotgun (WGS) entry which is preliminary data.</text>
</comment>
<protein>
    <submittedName>
        <fullName evidence="2">FAD-dependent oxidoreductase</fullName>
    </submittedName>
</protein>
<sequence length="347" mass="38993">MVERILSNIELGFDVVIVGAGAAGCVLAKELSSQYKVLLVDSREFPRRKACSGILVAEAIDFFGKKLDDKITVDSVKLDIEYVDLNNKTKKLTHKGFVNADRAKLDNFLFEQVKDKDNVSFLQKTKVIEFAYAEDKIHKVIVCESNGVLKPVVTKYLVGCDGALSLIRRKIFKKDIPFYVGVQELVKSNKKFDRAYFIFDNEITDFYSWIIPKGNYVEIGSLLDPYNTKEKFNSLKDKLSKTFEINGNGHIDSAIVLRPSSVKDICLGTDNILLCGEAAGLISPSSAEGISYALRSARLCAESINQKPKEALKEYTKRCKDLLDRLDSKFKKAKVLSDQNKRKNAFE</sequence>
<evidence type="ECO:0000259" key="1">
    <source>
        <dbReference type="Pfam" id="PF01494"/>
    </source>
</evidence>
<dbReference type="Pfam" id="PF01494">
    <property type="entry name" value="FAD_binding_3"/>
    <property type="match status" value="1"/>
</dbReference>
<gene>
    <name evidence="2" type="ORF">HON47_00370</name>
</gene>
<dbReference type="AlphaFoldDB" id="A0A8T5GD09"/>
<organism evidence="2 3">
    <name type="scientific">Candidatus Iainarchaeum sp</name>
    <dbReference type="NCBI Taxonomy" id="3101447"/>
    <lineage>
        <taxon>Archaea</taxon>
        <taxon>Candidatus Iainarchaeota</taxon>
        <taxon>Candidatus Iainarchaeia</taxon>
        <taxon>Candidatus Iainarchaeales</taxon>
        <taxon>Candidatus Iainarchaeaceae</taxon>
        <taxon>Candidatus Iainarchaeum</taxon>
    </lineage>
</organism>
<dbReference type="PRINTS" id="PR00420">
    <property type="entry name" value="RNGMNOXGNASE"/>
</dbReference>
<dbReference type="PANTHER" id="PTHR42685:SF22">
    <property type="entry name" value="CONDITIONED MEDIUM FACTOR RECEPTOR 1"/>
    <property type="match status" value="1"/>
</dbReference>
<dbReference type="EMBL" id="JABJNZ010000012">
    <property type="protein sequence ID" value="MBT4870014.1"/>
    <property type="molecule type" value="Genomic_DNA"/>
</dbReference>
<feature type="domain" description="FAD-binding" evidence="1">
    <location>
        <begin position="14"/>
        <end position="171"/>
    </location>
</feature>
<accession>A0A8T5GD09</accession>
<dbReference type="Proteomes" id="UP000722459">
    <property type="component" value="Unassembled WGS sequence"/>
</dbReference>
<proteinExistence type="predicted"/>
<dbReference type="InterPro" id="IPR050407">
    <property type="entry name" value="Geranylgeranyl_reductase"/>
</dbReference>
<dbReference type="SUPFAM" id="SSF51905">
    <property type="entry name" value="FAD/NAD(P)-binding domain"/>
    <property type="match status" value="1"/>
</dbReference>
<dbReference type="InterPro" id="IPR036188">
    <property type="entry name" value="FAD/NAD-bd_sf"/>
</dbReference>
<dbReference type="InterPro" id="IPR002938">
    <property type="entry name" value="FAD-bd"/>
</dbReference>
<evidence type="ECO:0000313" key="3">
    <source>
        <dbReference type="Proteomes" id="UP000722459"/>
    </source>
</evidence>
<dbReference type="Gene3D" id="3.50.50.60">
    <property type="entry name" value="FAD/NAD(P)-binding domain"/>
    <property type="match status" value="1"/>
</dbReference>